<proteinExistence type="predicted"/>
<evidence type="ECO:0000313" key="1">
    <source>
        <dbReference type="EMBL" id="RLE13266.1"/>
    </source>
</evidence>
<reference evidence="1 2" key="1">
    <citation type="submission" date="2018-06" db="EMBL/GenBank/DDBJ databases">
        <title>Extensive metabolic versatility and redundancy in microbially diverse, dynamic hydrothermal sediments.</title>
        <authorList>
            <person name="Dombrowski N."/>
            <person name="Teske A."/>
            <person name="Baker B.J."/>
        </authorList>
    </citation>
    <scope>NUCLEOTIDE SEQUENCE [LARGE SCALE GENOMIC DNA]</scope>
    <source>
        <strain evidence="1">B19_G9</strain>
    </source>
</reference>
<name>A0A662DH58_UNCAE</name>
<dbReference type="EMBL" id="QMQB01000100">
    <property type="protein sequence ID" value="RLE13266.1"/>
    <property type="molecule type" value="Genomic_DNA"/>
</dbReference>
<accession>A0A662DH58</accession>
<protein>
    <submittedName>
        <fullName evidence="1">Uncharacterized protein</fullName>
    </submittedName>
</protein>
<gene>
    <name evidence="1" type="ORF">DRI96_03260</name>
</gene>
<comment type="caution">
    <text evidence="1">The sequence shown here is derived from an EMBL/GenBank/DDBJ whole genome shotgun (WGS) entry which is preliminary data.</text>
</comment>
<evidence type="ECO:0000313" key="2">
    <source>
        <dbReference type="Proteomes" id="UP000267654"/>
    </source>
</evidence>
<dbReference type="AlphaFoldDB" id="A0A662DH58"/>
<dbReference type="Proteomes" id="UP000267654">
    <property type="component" value="Unassembled WGS sequence"/>
</dbReference>
<sequence length="146" mass="16391">MRGLAFIMLFLLLFFFFCTAGGFSDEKVEDLSLPVIFEYPSISGRDPFVPLVKEKKPLVVRKVSPKPKPKPEKKILPVVTNSGYTLVGIVWSGEEGMALIEKKGKTWIVKEGMILDGLRVARIKGEKGEVILIGKDKIIKLRLMEK</sequence>
<organism evidence="1 2">
    <name type="scientific">Aerophobetes bacterium</name>
    <dbReference type="NCBI Taxonomy" id="2030807"/>
    <lineage>
        <taxon>Bacteria</taxon>
        <taxon>Candidatus Aerophobota</taxon>
    </lineage>
</organism>